<accession>A0ABW4Z0Y5</accession>
<dbReference type="EMBL" id="JBHUHD010000001">
    <property type="protein sequence ID" value="MFD2142297.1"/>
    <property type="molecule type" value="Genomic_DNA"/>
</dbReference>
<protein>
    <submittedName>
        <fullName evidence="1">Uncharacterized protein</fullName>
    </submittedName>
</protein>
<keyword evidence="2" id="KW-1185">Reference proteome</keyword>
<comment type="caution">
    <text evidence="1">The sequence shown here is derived from an EMBL/GenBank/DDBJ whole genome shotgun (WGS) entry which is preliminary data.</text>
</comment>
<evidence type="ECO:0000313" key="2">
    <source>
        <dbReference type="Proteomes" id="UP001597299"/>
    </source>
</evidence>
<proteinExistence type="predicted"/>
<dbReference type="Proteomes" id="UP001597299">
    <property type="component" value="Unassembled WGS sequence"/>
</dbReference>
<organism evidence="1 2">
    <name type="scientific">Ancylobacter oerskovii</name>
    <dbReference type="NCBI Taxonomy" id="459519"/>
    <lineage>
        <taxon>Bacteria</taxon>
        <taxon>Pseudomonadati</taxon>
        <taxon>Pseudomonadota</taxon>
        <taxon>Alphaproteobacteria</taxon>
        <taxon>Hyphomicrobiales</taxon>
        <taxon>Xanthobacteraceae</taxon>
        <taxon>Ancylobacter</taxon>
    </lineage>
</organism>
<gene>
    <name evidence="1" type="ORF">ACFSNC_17965</name>
</gene>
<name>A0ABW4Z0Y5_9HYPH</name>
<evidence type="ECO:0000313" key="1">
    <source>
        <dbReference type="EMBL" id="MFD2142297.1"/>
    </source>
</evidence>
<dbReference type="RefSeq" id="WP_213351251.1">
    <property type="nucleotide sequence ID" value="NZ_JAHBGB010000006.1"/>
</dbReference>
<reference evidence="2" key="1">
    <citation type="journal article" date="2019" name="Int. J. Syst. Evol. Microbiol.">
        <title>The Global Catalogue of Microorganisms (GCM) 10K type strain sequencing project: providing services to taxonomists for standard genome sequencing and annotation.</title>
        <authorList>
            <consortium name="The Broad Institute Genomics Platform"/>
            <consortium name="The Broad Institute Genome Sequencing Center for Infectious Disease"/>
            <person name="Wu L."/>
            <person name="Ma J."/>
        </authorList>
    </citation>
    <scope>NUCLEOTIDE SEQUENCE [LARGE SCALE GENOMIC DNA]</scope>
    <source>
        <strain evidence="2">CCM 7435</strain>
    </source>
</reference>
<sequence length="60" mass="7174">MDLARLLMRMAMWARRPPSRRHLQVMIVVAAVTLFCVAFQHFFGWPDWLTAHRALRQPRL</sequence>